<gene>
    <name evidence="2" type="ORF">FRC96_05435</name>
</gene>
<organism evidence="2 3">
    <name type="scientific">Lujinxingia vulgaris</name>
    <dbReference type="NCBI Taxonomy" id="2600176"/>
    <lineage>
        <taxon>Bacteria</taxon>
        <taxon>Deltaproteobacteria</taxon>
        <taxon>Bradymonadales</taxon>
        <taxon>Lujinxingiaceae</taxon>
        <taxon>Lujinxingia</taxon>
    </lineage>
</organism>
<comment type="caution">
    <text evidence="2">The sequence shown here is derived from an EMBL/GenBank/DDBJ whole genome shotgun (WGS) entry which is preliminary data.</text>
</comment>
<dbReference type="Proteomes" id="UP000321046">
    <property type="component" value="Unassembled WGS sequence"/>
</dbReference>
<proteinExistence type="predicted"/>
<evidence type="ECO:0000256" key="1">
    <source>
        <dbReference type="SAM" id="MobiDB-lite"/>
    </source>
</evidence>
<dbReference type="OrthoDB" id="5479599at2"/>
<reference evidence="2 3" key="1">
    <citation type="submission" date="2019-08" db="EMBL/GenBank/DDBJ databases">
        <title>Bradymonadales sp. TMQ2.</title>
        <authorList>
            <person name="Liang Q."/>
        </authorList>
    </citation>
    <scope>NUCLEOTIDE SEQUENCE [LARGE SCALE GENOMIC DNA]</scope>
    <source>
        <strain evidence="2 3">TMQ2</strain>
    </source>
</reference>
<dbReference type="AlphaFoldDB" id="A0A5C6XLL8"/>
<name>A0A5C6XLL8_9DELT</name>
<evidence type="ECO:0000313" key="3">
    <source>
        <dbReference type="Proteomes" id="UP000321046"/>
    </source>
</evidence>
<evidence type="ECO:0000313" key="2">
    <source>
        <dbReference type="EMBL" id="TXD40689.1"/>
    </source>
</evidence>
<protein>
    <submittedName>
        <fullName evidence="2">Uncharacterized protein</fullName>
    </submittedName>
</protein>
<dbReference type="EMBL" id="VOSL01000024">
    <property type="protein sequence ID" value="TXD40689.1"/>
    <property type="molecule type" value="Genomic_DNA"/>
</dbReference>
<accession>A0A5C6XLL8</accession>
<dbReference type="PROSITE" id="PS51257">
    <property type="entry name" value="PROKAR_LIPOPROTEIN"/>
    <property type="match status" value="1"/>
</dbReference>
<sequence length="590" mass="64149">MKLNTWALAALGTLLITMGCEGDDDPTPAPITEHEELRLERVFPTDANPGQEFEFCVFASPMHFNDGEQDWVIAMVGNGELAAHHPETGAVEWSVALPAPEGEGVFALAQPAWLDDSRLVVAYHTVPADHEAPYDANVQRLSHRVVVVDLMARGLDEGFEPVELEATLPANDDATVSFRPDRALSRSDVVIGRSADATLGRAYVTLGNTRDIQPWHGWAFEIDLDTWADQGPDAAISAVFNSTPEPDENCGPEGTSGSRDRRCGGGMWAPTGPLLVEEEGGGYHLIVGTGNGQLDLARNDYANTLMRLGPGLDFNPMCDAEACADFNPDDPSLACVESCQDLFIPRLLEGQNPPRPADGRCPDDMTLFECWQEMDYIGGSTPVRVEVGEDAVLVYPTKDGHAYMVDADHMGTMHDRHKLVDLCGTEDDECRKTWAGMAVTQPLVMDGEEGPMVLIPTFMPDRTHAAGVVALNLIETEDGPRFERRWEFPSFDDPSAITRFREHPGRVVAAPIEEGGDPVAWLVEVGDPGSTGRLIALDPLTGESLFDADLAGRGQRYTSPLRVDDRIFVSSCPGDKAASRLEGYQLVPVD</sequence>
<dbReference type="RefSeq" id="WP_146973495.1">
    <property type="nucleotide sequence ID" value="NZ_VOSL01000024.1"/>
</dbReference>
<feature type="region of interest" description="Disordered" evidence="1">
    <location>
        <begin position="241"/>
        <end position="264"/>
    </location>
</feature>